<feature type="binding site" evidence="4">
    <location>
        <position position="85"/>
    </location>
    <ligand>
        <name>spermidine</name>
        <dbReference type="ChEBI" id="CHEBI:57834"/>
    </ligand>
</feature>
<feature type="binding site" evidence="4">
    <location>
        <begin position="154"/>
        <end position="157"/>
    </location>
    <ligand>
        <name>spermidine</name>
        <dbReference type="ChEBI" id="CHEBI:57834"/>
    </ligand>
</feature>
<feature type="binding site" evidence="4">
    <location>
        <position position="105"/>
    </location>
    <ligand>
        <name>S-methyl-5'-thioadenosine</name>
        <dbReference type="ChEBI" id="CHEBI:17509"/>
    </ligand>
</feature>
<gene>
    <name evidence="4" type="primary">speE</name>
    <name evidence="9" type="ORF">ENX07_00815</name>
</gene>
<comment type="caution">
    <text evidence="9">The sequence shown here is derived from an EMBL/GenBank/DDBJ whole genome shotgun (WGS) entry which is preliminary data.</text>
</comment>
<dbReference type="InterPro" id="IPR030373">
    <property type="entry name" value="PABS_CS"/>
</dbReference>
<sequence>MDWFTERQSKGLSLSIGLKKKLFEGNSKFQKISVFDTIEFGRMLTLDDKVMLTERDEFIYHEMIVHPIFQMLKKCENVLVIGGGDGGTVREILRYKDVKKIYLVEIDEMVIEVSKKYFPNLGKYLNNKKVEIKIMDGAEFVSKTNENFDVVIVDSTDPVGPGEILFSDKFLKDVSRISRNIVSQTESPFLLKDFIKGYHRKLRKYFKRLFYYIVPIPTYPSGTWSFTIGTNENLKLKGKIELKYYTPEIFKSSLSIPPFYRT</sequence>
<dbReference type="UniPathway" id="UPA00248">
    <property type="reaction ID" value="UER00314"/>
</dbReference>
<evidence type="ECO:0000256" key="4">
    <source>
        <dbReference type="HAMAP-Rule" id="MF_00198"/>
    </source>
</evidence>
<dbReference type="InterPro" id="IPR029063">
    <property type="entry name" value="SAM-dependent_MTases_sf"/>
</dbReference>
<feature type="binding site" evidence="4">
    <location>
        <position position="61"/>
    </location>
    <ligand>
        <name>spermidine</name>
        <dbReference type="ChEBI" id="CHEBI:57834"/>
    </ligand>
</feature>
<dbReference type="GO" id="GO:0004766">
    <property type="term" value="F:spermidine synthase activity"/>
    <property type="evidence" value="ECO:0007669"/>
    <property type="project" value="UniProtKB-UniRule"/>
</dbReference>
<dbReference type="InterPro" id="IPR037163">
    <property type="entry name" value="Spermidine_synt_N_sf"/>
</dbReference>
<dbReference type="PROSITE" id="PS51006">
    <property type="entry name" value="PABS_2"/>
    <property type="match status" value="1"/>
</dbReference>
<keyword evidence="4 7" id="KW-0745">Spermidine biosynthesis</keyword>
<dbReference type="HAMAP" id="MF_00198">
    <property type="entry name" value="Spermidine_synth"/>
    <property type="match status" value="1"/>
</dbReference>
<comment type="function">
    <text evidence="4">Catalyzes the irreversible transfer of a propylamine group from the amino donor S-adenosylmethioninamine (decarboxy-AdoMet) to putrescine (1,4-diaminobutane) to yield spermidine.</text>
</comment>
<evidence type="ECO:0000256" key="1">
    <source>
        <dbReference type="ARBA" id="ARBA00007867"/>
    </source>
</evidence>
<feature type="binding site" evidence="4">
    <location>
        <position position="161"/>
    </location>
    <ligand>
        <name>S-methyl-5'-thioadenosine</name>
        <dbReference type="ChEBI" id="CHEBI:17509"/>
    </ligand>
</feature>
<evidence type="ECO:0000256" key="6">
    <source>
        <dbReference type="RuleBase" id="RU003836"/>
    </source>
</evidence>
<feature type="active site" description="Proton acceptor" evidence="4 5">
    <location>
        <position position="154"/>
    </location>
</feature>
<dbReference type="EC" id="2.5.1.16" evidence="4"/>
<evidence type="ECO:0000259" key="8">
    <source>
        <dbReference type="PROSITE" id="PS51006"/>
    </source>
</evidence>
<keyword evidence="2 4" id="KW-0808">Transferase</keyword>
<proteinExistence type="inferred from homology"/>
<dbReference type="GO" id="GO:0008295">
    <property type="term" value="P:spermidine biosynthetic process"/>
    <property type="evidence" value="ECO:0007669"/>
    <property type="project" value="UniProtKB-UniRule"/>
</dbReference>
<dbReference type="Pfam" id="PF01564">
    <property type="entry name" value="Spermine_synth"/>
    <property type="match status" value="1"/>
</dbReference>
<dbReference type="Pfam" id="PF17284">
    <property type="entry name" value="Spermine_synt_N"/>
    <property type="match status" value="1"/>
</dbReference>
<evidence type="ECO:0000313" key="9">
    <source>
        <dbReference type="EMBL" id="HGE98604.1"/>
    </source>
</evidence>
<dbReference type="PANTHER" id="PTHR11558">
    <property type="entry name" value="SPERMIDINE/SPERMINE SYNTHASE"/>
    <property type="match status" value="1"/>
</dbReference>
<dbReference type="NCBIfam" id="NF002010">
    <property type="entry name" value="PRK00811.1"/>
    <property type="match status" value="1"/>
</dbReference>
<dbReference type="PROSITE" id="PS01330">
    <property type="entry name" value="PABS_1"/>
    <property type="match status" value="1"/>
</dbReference>
<comment type="pathway">
    <text evidence="4">Amine and polyamine biosynthesis; spermidine biosynthesis; spermidine from putrescine: step 1/1.</text>
</comment>
<evidence type="ECO:0000256" key="7">
    <source>
        <dbReference type="RuleBase" id="RU003837"/>
    </source>
</evidence>
<keyword evidence="3 4" id="KW-0620">Polyamine biosynthesis</keyword>
<dbReference type="PANTHER" id="PTHR11558:SF11">
    <property type="entry name" value="SPERMIDINE SYNTHASE"/>
    <property type="match status" value="1"/>
</dbReference>
<evidence type="ECO:0000256" key="3">
    <source>
        <dbReference type="ARBA" id="ARBA00023115"/>
    </source>
</evidence>
<dbReference type="NCBIfam" id="TIGR00417">
    <property type="entry name" value="speE"/>
    <property type="match status" value="1"/>
</dbReference>
<comment type="similarity">
    <text evidence="1 4 6">Belongs to the spermidine/spermine synthase family.</text>
</comment>
<feature type="binding site" evidence="4">
    <location>
        <begin position="136"/>
        <end position="137"/>
    </location>
    <ligand>
        <name>S-methyl-5'-thioadenosine</name>
        <dbReference type="ChEBI" id="CHEBI:17509"/>
    </ligand>
</feature>
<feature type="binding site" evidence="4">
    <location>
        <position position="30"/>
    </location>
    <ligand>
        <name>S-methyl-5'-thioadenosine</name>
        <dbReference type="ChEBI" id="CHEBI:17509"/>
    </ligand>
</feature>
<reference evidence="9" key="1">
    <citation type="journal article" date="2020" name="mSystems">
        <title>Genome- and Community-Level Interaction Insights into Carbon Utilization and Element Cycling Functions of Hydrothermarchaeota in Hydrothermal Sediment.</title>
        <authorList>
            <person name="Zhou Z."/>
            <person name="Liu Y."/>
            <person name="Xu W."/>
            <person name="Pan J."/>
            <person name="Luo Z.H."/>
            <person name="Li M."/>
        </authorList>
    </citation>
    <scope>NUCLEOTIDE SEQUENCE [LARGE SCALE GENOMIC DNA]</scope>
    <source>
        <strain evidence="9">SpSt-906</strain>
    </source>
</reference>
<feature type="domain" description="PABS" evidence="8">
    <location>
        <begin position="1"/>
        <end position="231"/>
    </location>
</feature>
<dbReference type="InterPro" id="IPR035246">
    <property type="entry name" value="Spermidine_synt_N"/>
</dbReference>
<name>A0A7C3UNU5_UNCW3</name>
<dbReference type="AlphaFoldDB" id="A0A7C3UNU5"/>
<dbReference type="CDD" id="cd02440">
    <property type="entry name" value="AdoMet_MTases"/>
    <property type="match status" value="1"/>
</dbReference>
<dbReference type="Gene3D" id="3.40.50.150">
    <property type="entry name" value="Vaccinia Virus protein VP39"/>
    <property type="match status" value="1"/>
</dbReference>
<dbReference type="InterPro" id="IPR030374">
    <property type="entry name" value="PABS"/>
</dbReference>
<dbReference type="EMBL" id="DTMQ01000009">
    <property type="protein sequence ID" value="HGE98604.1"/>
    <property type="molecule type" value="Genomic_DNA"/>
</dbReference>
<accession>A0A7C3UNU5</accession>
<dbReference type="InterPro" id="IPR001045">
    <property type="entry name" value="Spermi_synthase"/>
</dbReference>
<dbReference type="Gene3D" id="2.30.140.10">
    <property type="entry name" value="Spermidine synthase, tetramerisation domain"/>
    <property type="match status" value="1"/>
</dbReference>
<comment type="subunit">
    <text evidence="4">Homodimer or homotetramer.</text>
</comment>
<protein>
    <recommendedName>
        <fullName evidence="4">Polyamine aminopropyltransferase</fullName>
    </recommendedName>
    <alternativeName>
        <fullName evidence="4">Putrescine aminopropyltransferase</fullName>
        <shortName evidence="4">PAPT</shortName>
    </alternativeName>
    <alternativeName>
        <fullName evidence="4">Spermidine synthase</fullName>
        <shortName evidence="4">SPDS</shortName>
        <shortName evidence="4">SPDSY</shortName>
        <ecNumber evidence="4">2.5.1.16</ecNumber>
    </alternativeName>
</protein>
<dbReference type="SUPFAM" id="SSF53335">
    <property type="entry name" value="S-adenosyl-L-methionine-dependent methyltransferases"/>
    <property type="match status" value="1"/>
</dbReference>
<evidence type="ECO:0000256" key="5">
    <source>
        <dbReference type="PROSITE-ProRule" id="PRU00354"/>
    </source>
</evidence>
<organism evidence="9">
    <name type="scientific">candidate division WOR-3 bacterium</name>
    <dbReference type="NCBI Taxonomy" id="2052148"/>
    <lineage>
        <taxon>Bacteria</taxon>
        <taxon>Bacteria division WOR-3</taxon>
    </lineage>
</organism>
<evidence type="ECO:0000256" key="2">
    <source>
        <dbReference type="ARBA" id="ARBA00022679"/>
    </source>
</evidence>
<comment type="catalytic activity">
    <reaction evidence="4 7">
        <text>S-adenosyl 3-(methylsulfanyl)propylamine + putrescine = S-methyl-5'-thioadenosine + spermidine + H(+)</text>
        <dbReference type="Rhea" id="RHEA:12721"/>
        <dbReference type="ChEBI" id="CHEBI:15378"/>
        <dbReference type="ChEBI" id="CHEBI:17509"/>
        <dbReference type="ChEBI" id="CHEBI:57443"/>
        <dbReference type="ChEBI" id="CHEBI:57834"/>
        <dbReference type="ChEBI" id="CHEBI:326268"/>
        <dbReference type="EC" id="2.5.1.16"/>
    </reaction>
</comment>